<dbReference type="PaxDb" id="55529-EKX44130"/>
<dbReference type="EnsemblProtists" id="EKX44130">
    <property type="protein sequence ID" value="EKX44130"/>
    <property type="gene ID" value="GUITHDRAFT_153069"/>
</dbReference>
<keyword evidence="3" id="KW-1185">Reference proteome</keyword>
<dbReference type="RefSeq" id="XP_005831110.1">
    <property type="nucleotide sequence ID" value="XM_005831053.1"/>
</dbReference>
<dbReference type="Proteomes" id="UP000011087">
    <property type="component" value="Unassembled WGS sequence"/>
</dbReference>
<dbReference type="KEGG" id="gtt:GUITHDRAFT_153069"/>
<reference evidence="2" key="3">
    <citation type="submission" date="2015-06" db="UniProtKB">
        <authorList>
            <consortium name="EnsemblProtists"/>
        </authorList>
    </citation>
    <scope>IDENTIFICATION</scope>
</reference>
<reference evidence="3" key="2">
    <citation type="submission" date="2012-11" db="EMBL/GenBank/DDBJ databases">
        <authorList>
            <person name="Kuo A."/>
            <person name="Curtis B.A."/>
            <person name="Tanifuji G."/>
            <person name="Burki F."/>
            <person name="Gruber A."/>
            <person name="Irimia M."/>
            <person name="Maruyama S."/>
            <person name="Arias M.C."/>
            <person name="Ball S.G."/>
            <person name="Gile G.H."/>
            <person name="Hirakawa Y."/>
            <person name="Hopkins J.F."/>
            <person name="Rensing S.A."/>
            <person name="Schmutz J."/>
            <person name="Symeonidi A."/>
            <person name="Elias M."/>
            <person name="Eveleigh R.J."/>
            <person name="Herman E.K."/>
            <person name="Klute M.J."/>
            <person name="Nakayama T."/>
            <person name="Obornik M."/>
            <person name="Reyes-Prieto A."/>
            <person name="Armbrust E.V."/>
            <person name="Aves S.J."/>
            <person name="Beiko R.G."/>
            <person name="Coutinho P."/>
            <person name="Dacks J.B."/>
            <person name="Durnford D.G."/>
            <person name="Fast N.M."/>
            <person name="Green B.R."/>
            <person name="Grisdale C."/>
            <person name="Hempe F."/>
            <person name="Henrissat B."/>
            <person name="Hoppner M.P."/>
            <person name="Ishida K.-I."/>
            <person name="Kim E."/>
            <person name="Koreny L."/>
            <person name="Kroth P.G."/>
            <person name="Liu Y."/>
            <person name="Malik S.-B."/>
            <person name="Maier U.G."/>
            <person name="McRose D."/>
            <person name="Mock T."/>
            <person name="Neilson J.A."/>
            <person name="Onodera N.T."/>
            <person name="Poole A.M."/>
            <person name="Pritham E.J."/>
            <person name="Richards T.A."/>
            <person name="Rocap G."/>
            <person name="Roy S.W."/>
            <person name="Sarai C."/>
            <person name="Schaack S."/>
            <person name="Shirato S."/>
            <person name="Slamovits C.H."/>
            <person name="Spencer D.F."/>
            <person name="Suzuki S."/>
            <person name="Worden A.Z."/>
            <person name="Zauner S."/>
            <person name="Barry K."/>
            <person name="Bell C."/>
            <person name="Bharti A.K."/>
            <person name="Crow J.A."/>
            <person name="Grimwood J."/>
            <person name="Kramer R."/>
            <person name="Lindquist E."/>
            <person name="Lucas S."/>
            <person name="Salamov A."/>
            <person name="McFadden G.I."/>
            <person name="Lane C.E."/>
            <person name="Keeling P.J."/>
            <person name="Gray M.W."/>
            <person name="Grigoriev I.V."/>
            <person name="Archibald J.M."/>
        </authorList>
    </citation>
    <scope>NUCLEOTIDE SEQUENCE</scope>
    <source>
        <strain evidence="3">CCMP2712</strain>
    </source>
</reference>
<dbReference type="GeneID" id="17300826"/>
<evidence type="ECO:0000313" key="2">
    <source>
        <dbReference type="EnsemblProtists" id="EKX44130"/>
    </source>
</evidence>
<evidence type="ECO:0000313" key="1">
    <source>
        <dbReference type="EMBL" id="EKX44130.1"/>
    </source>
</evidence>
<dbReference type="EMBL" id="JH993006">
    <property type="protein sequence ID" value="EKX44130.1"/>
    <property type="molecule type" value="Genomic_DNA"/>
</dbReference>
<gene>
    <name evidence="1" type="ORF">GUITHDRAFT_153069</name>
</gene>
<accession>L1J7S1</accession>
<name>L1J7S1_GUITC</name>
<reference evidence="1 3" key="1">
    <citation type="journal article" date="2012" name="Nature">
        <title>Algal genomes reveal evolutionary mosaicism and the fate of nucleomorphs.</title>
        <authorList>
            <consortium name="DOE Joint Genome Institute"/>
            <person name="Curtis B.A."/>
            <person name="Tanifuji G."/>
            <person name="Burki F."/>
            <person name="Gruber A."/>
            <person name="Irimia M."/>
            <person name="Maruyama S."/>
            <person name="Arias M.C."/>
            <person name="Ball S.G."/>
            <person name="Gile G.H."/>
            <person name="Hirakawa Y."/>
            <person name="Hopkins J.F."/>
            <person name="Kuo A."/>
            <person name="Rensing S.A."/>
            <person name="Schmutz J."/>
            <person name="Symeonidi A."/>
            <person name="Elias M."/>
            <person name="Eveleigh R.J."/>
            <person name="Herman E.K."/>
            <person name="Klute M.J."/>
            <person name="Nakayama T."/>
            <person name="Obornik M."/>
            <person name="Reyes-Prieto A."/>
            <person name="Armbrust E.V."/>
            <person name="Aves S.J."/>
            <person name="Beiko R.G."/>
            <person name="Coutinho P."/>
            <person name="Dacks J.B."/>
            <person name="Durnford D.G."/>
            <person name="Fast N.M."/>
            <person name="Green B.R."/>
            <person name="Grisdale C.J."/>
            <person name="Hempel F."/>
            <person name="Henrissat B."/>
            <person name="Hoppner M.P."/>
            <person name="Ishida K."/>
            <person name="Kim E."/>
            <person name="Koreny L."/>
            <person name="Kroth P.G."/>
            <person name="Liu Y."/>
            <person name="Malik S.B."/>
            <person name="Maier U.G."/>
            <person name="McRose D."/>
            <person name="Mock T."/>
            <person name="Neilson J.A."/>
            <person name="Onodera N.T."/>
            <person name="Poole A.M."/>
            <person name="Pritham E.J."/>
            <person name="Richards T.A."/>
            <person name="Rocap G."/>
            <person name="Roy S.W."/>
            <person name="Sarai C."/>
            <person name="Schaack S."/>
            <person name="Shirato S."/>
            <person name="Slamovits C.H."/>
            <person name="Spencer D.F."/>
            <person name="Suzuki S."/>
            <person name="Worden A.Z."/>
            <person name="Zauner S."/>
            <person name="Barry K."/>
            <person name="Bell C."/>
            <person name="Bharti A.K."/>
            <person name="Crow J.A."/>
            <person name="Grimwood J."/>
            <person name="Kramer R."/>
            <person name="Lindquist E."/>
            <person name="Lucas S."/>
            <person name="Salamov A."/>
            <person name="McFadden G.I."/>
            <person name="Lane C.E."/>
            <person name="Keeling P.J."/>
            <person name="Gray M.W."/>
            <person name="Grigoriev I.V."/>
            <person name="Archibald J.M."/>
        </authorList>
    </citation>
    <scope>NUCLEOTIDE SEQUENCE</scope>
    <source>
        <strain evidence="1 3">CCMP2712</strain>
    </source>
</reference>
<proteinExistence type="predicted"/>
<evidence type="ECO:0000313" key="3">
    <source>
        <dbReference type="Proteomes" id="UP000011087"/>
    </source>
</evidence>
<dbReference type="AlphaFoldDB" id="L1J7S1"/>
<protein>
    <submittedName>
        <fullName evidence="1 2">Uncharacterized protein</fullName>
    </submittedName>
</protein>
<organism evidence="1">
    <name type="scientific">Guillardia theta (strain CCMP2712)</name>
    <name type="common">Cryptophyte</name>
    <dbReference type="NCBI Taxonomy" id="905079"/>
    <lineage>
        <taxon>Eukaryota</taxon>
        <taxon>Cryptophyceae</taxon>
        <taxon>Pyrenomonadales</taxon>
        <taxon>Geminigeraceae</taxon>
        <taxon>Guillardia</taxon>
    </lineage>
</organism>
<sequence length="55" mass="6329">MQVALVNNKSCFNTAVEHHRSTVMCDFYLNLKQGGQLVTLPDEHFFLYDPDVLKT</sequence>
<dbReference type="HOGENOM" id="CLU_3036446_0_0_1"/>